<keyword evidence="2" id="KW-1133">Transmembrane helix</keyword>
<dbReference type="Proteomes" id="UP001589536">
    <property type="component" value="Unassembled WGS sequence"/>
</dbReference>
<keyword evidence="2" id="KW-0472">Membrane</keyword>
<feature type="region of interest" description="Disordered" evidence="1">
    <location>
        <begin position="1"/>
        <end position="78"/>
    </location>
</feature>
<keyword evidence="2" id="KW-0812">Transmembrane</keyword>
<feature type="region of interest" description="Disordered" evidence="1">
    <location>
        <begin position="301"/>
        <end position="358"/>
    </location>
</feature>
<feature type="transmembrane region" description="Helical" evidence="2">
    <location>
        <begin position="388"/>
        <end position="408"/>
    </location>
</feature>
<feature type="compositionally biased region" description="Low complexity" evidence="1">
    <location>
        <begin position="57"/>
        <end position="72"/>
    </location>
</feature>
<reference evidence="3 4" key="1">
    <citation type="submission" date="2024-09" db="EMBL/GenBank/DDBJ databases">
        <authorList>
            <person name="Sun Q."/>
            <person name="Mori K."/>
        </authorList>
    </citation>
    <scope>NUCLEOTIDE SEQUENCE [LARGE SCALE GENOMIC DNA]</scope>
    <source>
        <strain evidence="3 4">JCM 13519</strain>
    </source>
</reference>
<feature type="compositionally biased region" description="Low complexity" evidence="1">
    <location>
        <begin position="137"/>
        <end position="147"/>
    </location>
</feature>
<evidence type="ECO:0000256" key="1">
    <source>
        <dbReference type="SAM" id="MobiDB-lite"/>
    </source>
</evidence>
<dbReference type="EMBL" id="JBHMBH010000053">
    <property type="protein sequence ID" value="MFB9716538.1"/>
    <property type="molecule type" value="Genomic_DNA"/>
</dbReference>
<accession>A0ABV5UWD0</accession>
<proteinExistence type="predicted"/>
<dbReference type="RefSeq" id="WP_345040760.1">
    <property type="nucleotide sequence ID" value="NZ_BAABED010000001.1"/>
</dbReference>
<gene>
    <name evidence="3" type="ORF">ACFFPI_20810</name>
</gene>
<feature type="compositionally biased region" description="Basic and acidic residues" evidence="1">
    <location>
        <begin position="244"/>
        <end position="255"/>
    </location>
</feature>
<protein>
    <submittedName>
        <fullName evidence="3">Uncharacterized protein</fullName>
    </submittedName>
</protein>
<feature type="compositionally biased region" description="Low complexity" evidence="1">
    <location>
        <begin position="323"/>
        <end position="358"/>
    </location>
</feature>
<comment type="caution">
    <text evidence="3">The sequence shown here is derived from an EMBL/GenBank/DDBJ whole genome shotgun (WGS) entry which is preliminary data.</text>
</comment>
<name>A0ABV5UWD0_9MICC</name>
<feature type="region of interest" description="Disordered" evidence="1">
    <location>
        <begin position="244"/>
        <end position="263"/>
    </location>
</feature>
<organism evidence="3 4">
    <name type="scientific">Arthrobacter methylotrophus</name>
    <dbReference type="NCBI Taxonomy" id="121291"/>
    <lineage>
        <taxon>Bacteria</taxon>
        <taxon>Bacillati</taxon>
        <taxon>Actinomycetota</taxon>
        <taxon>Actinomycetes</taxon>
        <taxon>Micrococcales</taxon>
        <taxon>Micrococcaceae</taxon>
        <taxon>Arthrobacter</taxon>
    </lineage>
</organism>
<evidence type="ECO:0000256" key="2">
    <source>
        <dbReference type="SAM" id="Phobius"/>
    </source>
</evidence>
<feature type="region of interest" description="Disordered" evidence="1">
    <location>
        <begin position="115"/>
        <end position="171"/>
    </location>
</feature>
<sequence>MSQEQPPIRSRRELRRARDARLGDTGGRPVVAGAVTSNDAEQAPAGASANRVRRVADAPVDAKPAAERSSQARARDRAALRAIKELADKEQQLSRGGPPTRRQLRLQQLQEEVAPGTSAIPIVAPPASGPRTSSIPAQTAGKQQAGGAPIGTSPDGSVRVTAGPPPGAPDMTVEQALMARELLAAQARNQSSKLEHIAAMESAVEKVGGPGRDVAGSDAEPADPEALAEQIAQAEREAVLNKRAMDKQKLAERNSRPPAAVRVEPSAASNLAMVTPLEFVKVPGLDRPVMKPPSTSFVPLVTSPGAKLKPGQSASGKPRSLRGRAGVLARAEAAAKAAGRRPASGPAPEGEAFAEAAEHPPVSASSAYGLEPLDAATAGLGRAQRARLLVLGLVGIGAIALIAGIIMITSGLSR</sequence>
<evidence type="ECO:0000313" key="4">
    <source>
        <dbReference type="Proteomes" id="UP001589536"/>
    </source>
</evidence>
<keyword evidence="4" id="KW-1185">Reference proteome</keyword>
<feature type="region of interest" description="Disordered" evidence="1">
    <location>
        <begin position="207"/>
        <end position="226"/>
    </location>
</feature>
<evidence type="ECO:0000313" key="3">
    <source>
        <dbReference type="EMBL" id="MFB9716538.1"/>
    </source>
</evidence>